<comment type="caution">
    <text evidence="2">The sequence shown here is derived from an EMBL/GenBank/DDBJ whole genome shotgun (WGS) entry which is preliminary data.</text>
</comment>
<proteinExistence type="predicted"/>
<dbReference type="GeneID" id="37115435"/>
<name>A0A317WQF7_9EURO</name>
<protein>
    <submittedName>
        <fullName evidence="2">Uncharacterized protein</fullName>
    </submittedName>
</protein>
<sequence>MSAPANCHREEEAWLTTLSWDAAIVARLLDTTVLAWMAVDNPRNAFPRRGHHHSTAARPSDWLWIDKTLVRRTGLVPTSSSSLCEDAGAGWVANVPGIALPRAINGCTFTSPRPPTLHLHFPNRAKVFPNIQSAWEWQLIRARQRPAIGRRGYVVITAGLHCGEHASVAIVSPTTSKAFALQHPRTAVVPGDTPGGALAIGLPRRQVEERKVLAGPKLALGTSGSLPVQDQGHRSNPEGPPVQVDRDVGVAGMRCSLPSHHHHHHHNFPDPVGLALGCRPEI</sequence>
<gene>
    <name evidence="2" type="ORF">BO94DRAFT_546388</name>
</gene>
<organism evidence="2 3">
    <name type="scientific">Aspergillus sclerotioniger CBS 115572</name>
    <dbReference type="NCBI Taxonomy" id="1450535"/>
    <lineage>
        <taxon>Eukaryota</taxon>
        <taxon>Fungi</taxon>
        <taxon>Dikarya</taxon>
        <taxon>Ascomycota</taxon>
        <taxon>Pezizomycotina</taxon>
        <taxon>Eurotiomycetes</taxon>
        <taxon>Eurotiomycetidae</taxon>
        <taxon>Eurotiales</taxon>
        <taxon>Aspergillaceae</taxon>
        <taxon>Aspergillus</taxon>
        <taxon>Aspergillus subgen. Circumdati</taxon>
    </lineage>
</organism>
<accession>A0A317WQF7</accession>
<feature type="region of interest" description="Disordered" evidence="1">
    <location>
        <begin position="218"/>
        <end position="242"/>
    </location>
</feature>
<dbReference type="EMBL" id="MSFK01000014">
    <property type="protein sequence ID" value="PWY87158.1"/>
    <property type="molecule type" value="Genomic_DNA"/>
</dbReference>
<dbReference type="RefSeq" id="XP_025467366.1">
    <property type="nucleotide sequence ID" value="XM_025613292.1"/>
</dbReference>
<dbReference type="AlphaFoldDB" id="A0A317WQF7"/>
<evidence type="ECO:0000256" key="1">
    <source>
        <dbReference type="SAM" id="MobiDB-lite"/>
    </source>
</evidence>
<reference evidence="2 3" key="1">
    <citation type="submission" date="2016-12" db="EMBL/GenBank/DDBJ databases">
        <title>The genomes of Aspergillus section Nigri reveals drivers in fungal speciation.</title>
        <authorList>
            <consortium name="DOE Joint Genome Institute"/>
            <person name="Vesth T.C."/>
            <person name="Nybo J."/>
            <person name="Theobald S."/>
            <person name="Brandl J."/>
            <person name="Frisvad J.C."/>
            <person name="Nielsen K.F."/>
            <person name="Lyhne E.K."/>
            <person name="Kogle M.E."/>
            <person name="Kuo A."/>
            <person name="Riley R."/>
            <person name="Clum A."/>
            <person name="Nolan M."/>
            <person name="Lipzen A."/>
            <person name="Salamov A."/>
            <person name="Henrissat B."/>
            <person name="Wiebenga A."/>
            <person name="De Vries R.P."/>
            <person name="Grigoriev I.V."/>
            <person name="Mortensen U.H."/>
            <person name="Andersen M.R."/>
            <person name="Baker S.E."/>
        </authorList>
    </citation>
    <scope>NUCLEOTIDE SEQUENCE [LARGE SCALE GENOMIC DNA]</scope>
    <source>
        <strain evidence="2 3">CBS 115572</strain>
    </source>
</reference>
<evidence type="ECO:0000313" key="2">
    <source>
        <dbReference type="EMBL" id="PWY87158.1"/>
    </source>
</evidence>
<evidence type="ECO:0000313" key="3">
    <source>
        <dbReference type="Proteomes" id="UP000246702"/>
    </source>
</evidence>
<keyword evidence="3" id="KW-1185">Reference proteome</keyword>
<dbReference type="Proteomes" id="UP000246702">
    <property type="component" value="Unassembled WGS sequence"/>
</dbReference>